<dbReference type="EMBL" id="LR877150">
    <property type="protein sequence ID" value="CAD2216289.1"/>
    <property type="molecule type" value="Genomic_DNA"/>
</dbReference>
<proteinExistence type="predicted"/>
<dbReference type="AlphaFoldDB" id="A0A7G2C9P8"/>
<dbReference type="VEuPathDB" id="TriTrypDB:ADEAN_000375000"/>
<dbReference type="Proteomes" id="UP000515908">
    <property type="component" value="Chromosome 06"/>
</dbReference>
<sequence>MDSVSWVHRALSSLQIGSNIRALRTVECQRYLPSPTEVIRKVPLQRIFAALGDRDSSKTVHHMTHDLPPEEAVFSFENNGEWHLALQNCELVLQHMPNSVPHQLTSLRCMRQLGQLHLMSRYSQALLNRPESRKESLGRLTESDKKTVLWYANEAAWRL</sequence>
<accession>A0A7G2C9P8</accession>
<protein>
    <recommendedName>
        <fullName evidence="3">Tetratricopeptide repeat</fullName>
    </recommendedName>
</protein>
<reference evidence="1 2" key="1">
    <citation type="submission" date="2020-08" db="EMBL/GenBank/DDBJ databases">
        <authorList>
            <person name="Newling K."/>
            <person name="Davey J."/>
            <person name="Forrester S."/>
        </authorList>
    </citation>
    <scope>NUCLEOTIDE SEQUENCE [LARGE SCALE GENOMIC DNA]</scope>
    <source>
        <strain evidence="2">Crithidia deanei Carvalho (ATCC PRA-265)</strain>
    </source>
</reference>
<dbReference type="OrthoDB" id="381190at2759"/>
<evidence type="ECO:0000313" key="2">
    <source>
        <dbReference type="Proteomes" id="UP000515908"/>
    </source>
</evidence>
<organism evidence="1 2">
    <name type="scientific">Angomonas deanei</name>
    <dbReference type="NCBI Taxonomy" id="59799"/>
    <lineage>
        <taxon>Eukaryota</taxon>
        <taxon>Discoba</taxon>
        <taxon>Euglenozoa</taxon>
        <taxon>Kinetoplastea</taxon>
        <taxon>Metakinetoplastina</taxon>
        <taxon>Trypanosomatida</taxon>
        <taxon>Trypanosomatidae</taxon>
        <taxon>Strigomonadinae</taxon>
        <taxon>Angomonas</taxon>
    </lineage>
</organism>
<evidence type="ECO:0008006" key="3">
    <source>
        <dbReference type="Google" id="ProtNLM"/>
    </source>
</evidence>
<name>A0A7G2C9P8_9TRYP</name>
<evidence type="ECO:0000313" key="1">
    <source>
        <dbReference type="EMBL" id="CAD2216289.1"/>
    </source>
</evidence>
<gene>
    <name evidence="1" type="ORF">ADEAN_000375000</name>
</gene>
<keyword evidence="2" id="KW-1185">Reference proteome</keyword>